<dbReference type="Proteomes" id="UP000789831">
    <property type="component" value="Unassembled WGS sequence"/>
</dbReference>
<evidence type="ECO:0000313" key="2">
    <source>
        <dbReference type="EMBL" id="CAG8536742.1"/>
    </source>
</evidence>
<sequence>MSRTLSTKLVSVVVIVFSFYASFLDAFPWTPKFNKLLVFSDSYGDDGNVYRLSNGTWPPSFYYKGGFSNGPLWTAHLSQRLSAQLENYAYGGYSGADGNLKVPGIKQQVNTFTAKVSNQTDLSHTLAVFWPIGNDYVFTNYTAAPSDVVTRLASAWTLVYAKGVRHFLIPNLFDISLLPIFKGSAPSFLALLKDIYQKNNKELKKAIKTFEASHPDVRVYAFQADQFWVYYRKVQASRLGITNFEDGCASTYESKPLTICSNPDSYFYWDGFHPSAKVHQAIAAGFYASLG</sequence>
<dbReference type="InterPro" id="IPR001087">
    <property type="entry name" value="GDSL"/>
</dbReference>
<protein>
    <submittedName>
        <fullName evidence="2">10458_t:CDS:1</fullName>
    </submittedName>
</protein>
<comment type="similarity">
    <text evidence="1">Belongs to the 'GDSL' lipolytic enzyme family.</text>
</comment>
<dbReference type="PANTHER" id="PTHR22835:SF659">
    <property type="entry name" value="GDSL LIPASE_ACYLHYDROLASE, PUTATIVE (AFU_ORTHOLOGUE AFUA_2G00510)-RELATED"/>
    <property type="match status" value="1"/>
</dbReference>
<comment type="caution">
    <text evidence="2">The sequence shown here is derived from an EMBL/GenBank/DDBJ whole genome shotgun (WGS) entry which is preliminary data.</text>
</comment>
<dbReference type="EMBL" id="CAJVPL010000876">
    <property type="protein sequence ID" value="CAG8536742.1"/>
    <property type="molecule type" value="Genomic_DNA"/>
</dbReference>
<dbReference type="Pfam" id="PF00657">
    <property type="entry name" value="Lipase_GDSL"/>
    <property type="match status" value="1"/>
</dbReference>
<evidence type="ECO:0000313" key="3">
    <source>
        <dbReference type="Proteomes" id="UP000789831"/>
    </source>
</evidence>
<keyword evidence="3" id="KW-1185">Reference proteome</keyword>
<dbReference type="OrthoDB" id="1600564at2759"/>
<dbReference type="AlphaFoldDB" id="A0A9N9FIL6"/>
<proteinExistence type="inferred from homology"/>
<dbReference type="SUPFAM" id="SSF52266">
    <property type="entry name" value="SGNH hydrolase"/>
    <property type="match status" value="1"/>
</dbReference>
<organism evidence="2 3">
    <name type="scientific">Ambispora gerdemannii</name>
    <dbReference type="NCBI Taxonomy" id="144530"/>
    <lineage>
        <taxon>Eukaryota</taxon>
        <taxon>Fungi</taxon>
        <taxon>Fungi incertae sedis</taxon>
        <taxon>Mucoromycota</taxon>
        <taxon>Glomeromycotina</taxon>
        <taxon>Glomeromycetes</taxon>
        <taxon>Archaeosporales</taxon>
        <taxon>Ambisporaceae</taxon>
        <taxon>Ambispora</taxon>
    </lineage>
</organism>
<name>A0A9N9FIL6_9GLOM</name>
<dbReference type="Gene3D" id="3.40.50.1110">
    <property type="entry name" value="SGNH hydrolase"/>
    <property type="match status" value="1"/>
</dbReference>
<evidence type="ECO:0000256" key="1">
    <source>
        <dbReference type="ARBA" id="ARBA00008668"/>
    </source>
</evidence>
<reference evidence="2" key="1">
    <citation type="submission" date="2021-06" db="EMBL/GenBank/DDBJ databases">
        <authorList>
            <person name="Kallberg Y."/>
            <person name="Tangrot J."/>
            <person name="Rosling A."/>
        </authorList>
    </citation>
    <scope>NUCLEOTIDE SEQUENCE</scope>
    <source>
        <strain evidence="2">MT106</strain>
    </source>
</reference>
<dbReference type="PANTHER" id="PTHR22835">
    <property type="entry name" value="ZINC FINGER FYVE DOMAIN CONTAINING PROTEIN"/>
    <property type="match status" value="1"/>
</dbReference>
<dbReference type="InterPro" id="IPR036514">
    <property type="entry name" value="SGNH_hydro_sf"/>
</dbReference>
<dbReference type="GO" id="GO:0016788">
    <property type="term" value="F:hydrolase activity, acting on ester bonds"/>
    <property type="evidence" value="ECO:0007669"/>
    <property type="project" value="InterPro"/>
</dbReference>
<gene>
    <name evidence="2" type="ORF">AGERDE_LOCUS5981</name>
</gene>
<dbReference type="CDD" id="cd01846">
    <property type="entry name" value="fatty_acyltransferase_like"/>
    <property type="match status" value="1"/>
</dbReference>
<accession>A0A9N9FIL6</accession>